<accession>A0A485M2S1</accession>
<name>A0A485M2S1_9ZZZZ</name>
<dbReference type="Gene3D" id="1.10.3290.10">
    <property type="entry name" value="Fido-like domain"/>
    <property type="match status" value="1"/>
</dbReference>
<protein>
    <submittedName>
        <fullName evidence="1">Filamentation induced by cAMP protein Fic</fullName>
    </submittedName>
</protein>
<dbReference type="PANTHER" id="PTHR13504:SF38">
    <property type="entry name" value="FIDO DOMAIN-CONTAINING PROTEIN"/>
    <property type="match status" value="1"/>
</dbReference>
<dbReference type="SUPFAM" id="SSF140931">
    <property type="entry name" value="Fic-like"/>
    <property type="match status" value="1"/>
</dbReference>
<dbReference type="AlphaFoldDB" id="A0A485M2S1"/>
<proteinExistence type="predicted"/>
<dbReference type="InterPro" id="IPR040198">
    <property type="entry name" value="Fido_containing"/>
</dbReference>
<dbReference type="EMBL" id="CAADRN010000281">
    <property type="protein sequence ID" value="VFU17075.1"/>
    <property type="molecule type" value="Genomic_DNA"/>
</dbReference>
<evidence type="ECO:0000313" key="1">
    <source>
        <dbReference type="EMBL" id="VFU17075.1"/>
    </source>
</evidence>
<sequence length="115" mass="13336">MFKRIEKLKVKLNEYRPLTGEEVRRLRDEFLIDFTYNSNAIEGSTLTLQETALILKEGITINEKPLKEHLEAVGHKDAFYYIEGLVKENTVLSEKVIKDIHALVLMDNAKNRGIY</sequence>
<reference evidence="1" key="1">
    <citation type="submission" date="2019-03" db="EMBL/GenBank/DDBJ databases">
        <authorList>
            <person name="Hao L."/>
        </authorList>
    </citation>
    <scope>NUCLEOTIDE SEQUENCE</scope>
</reference>
<dbReference type="PANTHER" id="PTHR13504">
    <property type="entry name" value="FIDO DOMAIN-CONTAINING PROTEIN DDB_G0283145"/>
    <property type="match status" value="1"/>
</dbReference>
<organism evidence="1">
    <name type="scientific">anaerobic digester metagenome</name>
    <dbReference type="NCBI Taxonomy" id="1263854"/>
    <lineage>
        <taxon>unclassified sequences</taxon>
        <taxon>metagenomes</taxon>
        <taxon>ecological metagenomes</taxon>
    </lineage>
</organism>
<dbReference type="InterPro" id="IPR036597">
    <property type="entry name" value="Fido-like_dom_sf"/>
</dbReference>
<gene>
    <name evidence="1" type="ORF">SCFA_3510003</name>
</gene>